<comment type="caution">
    <text evidence="8">The sequence shown here is derived from an EMBL/GenBank/DDBJ whole genome shotgun (WGS) entry which is preliminary data.</text>
</comment>
<dbReference type="InterPro" id="IPR036908">
    <property type="entry name" value="RlpA-like_sf"/>
</dbReference>
<proteinExistence type="inferred from homology"/>
<dbReference type="PROSITE" id="PS51257">
    <property type="entry name" value="PROKAR_LIPOPROTEIN"/>
    <property type="match status" value="1"/>
</dbReference>
<dbReference type="InterPro" id="IPR034718">
    <property type="entry name" value="RlpA"/>
</dbReference>
<dbReference type="PANTHER" id="PTHR34183">
    <property type="entry name" value="ENDOLYTIC PEPTIDOGLYCAN TRANSGLYCOSYLASE RLPA"/>
    <property type="match status" value="1"/>
</dbReference>
<dbReference type="HAMAP" id="MF_02071">
    <property type="entry name" value="RlpA"/>
    <property type="match status" value="1"/>
</dbReference>
<evidence type="ECO:0000313" key="8">
    <source>
        <dbReference type="EMBL" id="PNI06050.1"/>
    </source>
</evidence>
<dbReference type="InterPro" id="IPR036680">
    <property type="entry name" value="SPOR-like_sf"/>
</dbReference>
<dbReference type="GO" id="GO:0008932">
    <property type="term" value="F:lytic endotransglycosylase activity"/>
    <property type="evidence" value="ECO:0007669"/>
    <property type="project" value="UniProtKB-UniRule"/>
</dbReference>
<organism evidence="8 9">
    <name type="scientific">Vibrio diazotrophicus</name>
    <dbReference type="NCBI Taxonomy" id="685"/>
    <lineage>
        <taxon>Bacteria</taxon>
        <taxon>Pseudomonadati</taxon>
        <taxon>Pseudomonadota</taxon>
        <taxon>Gammaproteobacteria</taxon>
        <taxon>Vibrionales</taxon>
        <taxon>Vibrionaceae</taxon>
        <taxon>Vibrio</taxon>
    </lineage>
</organism>
<dbReference type="EC" id="4.2.2.-" evidence="4"/>
<dbReference type="GO" id="GO:0000270">
    <property type="term" value="P:peptidoglycan metabolic process"/>
    <property type="evidence" value="ECO:0007669"/>
    <property type="project" value="UniProtKB-UniRule"/>
</dbReference>
<accession>A0A2J8I6B2</accession>
<keyword evidence="4" id="KW-0472">Membrane</keyword>
<evidence type="ECO:0000256" key="2">
    <source>
        <dbReference type="ARBA" id="ARBA00023239"/>
    </source>
</evidence>
<name>A0A2J8I6B2_VIBDI</name>
<dbReference type="InterPro" id="IPR007730">
    <property type="entry name" value="SPOR-like_dom"/>
</dbReference>
<keyword evidence="4" id="KW-1003">Cell membrane</keyword>
<dbReference type="GO" id="GO:0005886">
    <property type="term" value="C:plasma membrane"/>
    <property type="evidence" value="ECO:0007669"/>
    <property type="project" value="UniProtKB-SubCell"/>
</dbReference>
<dbReference type="OrthoDB" id="9779128at2"/>
<evidence type="ECO:0000256" key="4">
    <source>
        <dbReference type="HAMAP-Rule" id="MF_02071"/>
    </source>
</evidence>
<dbReference type="SUPFAM" id="SSF50685">
    <property type="entry name" value="Barwin-like endoglucanases"/>
    <property type="match status" value="1"/>
</dbReference>
<comment type="similarity">
    <text evidence="4 5">Belongs to the RlpA family.</text>
</comment>
<evidence type="ECO:0000259" key="7">
    <source>
        <dbReference type="PROSITE" id="PS51724"/>
    </source>
</evidence>
<feature type="signal peptide" evidence="6">
    <location>
        <begin position="1"/>
        <end position="25"/>
    </location>
</feature>
<evidence type="ECO:0000256" key="5">
    <source>
        <dbReference type="RuleBase" id="RU003495"/>
    </source>
</evidence>
<dbReference type="Gene3D" id="3.30.70.1070">
    <property type="entry name" value="Sporulation related repeat"/>
    <property type="match status" value="1"/>
</dbReference>
<comment type="function">
    <text evidence="4">Lytic transglycosylase with a strong preference for naked glycan strands that lack stem peptides.</text>
</comment>
<feature type="domain" description="SPOR" evidence="7">
    <location>
        <begin position="182"/>
        <end position="258"/>
    </location>
</feature>
<keyword evidence="1 6" id="KW-0732">Signal</keyword>
<dbReference type="NCBIfam" id="TIGR00413">
    <property type="entry name" value="rlpA"/>
    <property type="match status" value="1"/>
</dbReference>
<dbReference type="AlphaFoldDB" id="A0A2J8I6B2"/>
<dbReference type="Pfam" id="PF03330">
    <property type="entry name" value="DPBB_1"/>
    <property type="match status" value="1"/>
</dbReference>
<keyword evidence="3 4" id="KW-0961">Cell wall biogenesis/degradation</keyword>
<dbReference type="PANTHER" id="PTHR34183:SF1">
    <property type="entry name" value="ENDOLYTIC PEPTIDOGLYCAN TRANSGLYCOSYLASE RLPA"/>
    <property type="match status" value="1"/>
</dbReference>
<feature type="chain" id="PRO_5014482184" description="Endolytic peptidoglycan transglycosylase RlpA" evidence="6">
    <location>
        <begin position="26"/>
        <end position="262"/>
    </location>
</feature>
<dbReference type="GO" id="GO:0071555">
    <property type="term" value="P:cell wall organization"/>
    <property type="evidence" value="ECO:0007669"/>
    <property type="project" value="UniProtKB-KW"/>
</dbReference>
<evidence type="ECO:0000256" key="1">
    <source>
        <dbReference type="ARBA" id="ARBA00022729"/>
    </source>
</evidence>
<dbReference type="InterPro" id="IPR009009">
    <property type="entry name" value="RlpA-like_DPBB"/>
</dbReference>
<dbReference type="Gene3D" id="2.40.40.10">
    <property type="entry name" value="RlpA-like domain"/>
    <property type="match status" value="1"/>
</dbReference>
<dbReference type="GO" id="GO:0042834">
    <property type="term" value="F:peptidoglycan binding"/>
    <property type="evidence" value="ECO:0007669"/>
    <property type="project" value="InterPro"/>
</dbReference>
<dbReference type="CDD" id="cd22268">
    <property type="entry name" value="DPBB_RlpA-like"/>
    <property type="match status" value="1"/>
</dbReference>
<sequence>MKLKAFFFPLLVLMILAGCSSSGGRYDIKDDVAPNTPISVEHIEDAHPQYEPYSRGGNKDYTLRGQKYQIVKNTDGFKEQGQASWYGKKFHGHLTSNGEIYDMYSMSAAHKTLPIPSYVKVTNLDNNKTAIVRVNDRGPFHSGRIIDLSYAAAYKLDVIKTGTANVSIEVIKVDKPLTNQVKKSDPRYIIQVASSQSEERVRTLSQNLGQSLSVQSFIDSGNGSHRAVLGPFTDYTLTQETLERVKSLGYETAFIKKYQVAQ</sequence>
<dbReference type="Pfam" id="PF05036">
    <property type="entry name" value="SPOR"/>
    <property type="match status" value="1"/>
</dbReference>
<protein>
    <recommendedName>
        <fullName evidence="4">Endolytic peptidoglycan transglycosylase RlpA</fullName>
        <ecNumber evidence="4">4.2.2.-</ecNumber>
    </recommendedName>
</protein>
<dbReference type="EMBL" id="POSK01000002">
    <property type="protein sequence ID" value="PNI06050.1"/>
    <property type="molecule type" value="Genomic_DNA"/>
</dbReference>
<dbReference type="Proteomes" id="UP000236449">
    <property type="component" value="Unassembled WGS sequence"/>
</dbReference>
<evidence type="ECO:0000256" key="3">
    <source>
        <dbReference type="ARBA" id="ARBA00023316"/>
    </source>
</evidence>
<dbReference type="PROSITE" id="PS51724">
    <property type="entry name" value="SPOR"/>
    <property type="match status" value="1"/>
</dbReference>
<evidence type="ECO:0000256" key="6">
    <source>
        <dbReference type="SAM" id="SignalP"/>
    </source>
</evidence>
<comment type="subcellular location">
    <subcellularLocation>
        <location evidence="4">Cell membrane</location>
        <topology evidence="4">Lipid-anchor</topology>
    </subcellularLocation>
</comment>
<keyword evidence="2 4" id="KW-0456">Lyase</keyword>
<evidence type="ECO:0000313" key="9">
    <source>
        <dbReference type="Proteomes" id="UP000236449"/>
    </source>
</evidence>
<dbReference type="FunFam" id="2.40.40.10:FF:000003">
    <property type="entry name" value="Endolytic peptidoglycan transglycosylase RlpA"/>
    <property type="match status" value="1"/>
</dbReference>
<gene>
    <name evidence="4" type="primary">rlpA</name>
    <name evidence="8" type="ORF">C1N32_03375</name>
</gene>
<dbReference type="InterPro" id="IPR012997">
    <property type="entry name" value="RplA"/>
</dbReference>
<dbReference type="GO" id="GO:0009279">
    <property type="term" value="C:cell outer membrane"/>
    <property type="evidence" value="ECO:0007669"/>
    <property type="project" value="TreeGrafter"/>
</dbReference>
<keyword evidence="4" id="KW-0564">Palmitate</keyword>
<reference evidence="8 9" key="1">
    <citation type="submission" date="2018-01" db="EMBL/GenBank/DDBJ databases">
        <title>Draft genome sequences of six Vibrio diazotrophicus strains isolated from deep-sea sediments of the Baltic Sea.</title>
        <authorList>
            <person name="Castillo D."/>
            <person name="Vandieken V."/>
            <person name="Chiang O."/>
            <person name="Middelboe M."/>
        </authorList>
    </citation>
    <scope>NUCLEOTIDE SEQUENCE [LARGE SCALE GENOMIC DNA]</scope>
    <source>
        <strain evidence="8 9">60.27F</strain>
    </source>
</reference>
<dbReference type="SUPFAM" id="SSF110997">
    <property type="entry name" value="Sporulation related repeat"/>
    <property type="match status" value="1"/>
</dbReference>
<dbReference type="RefSeq" id="WP_102953742.1">
    <property type="nucleotide sequence ID" value="NZ_POSI01000004.1"/>
</dbReference>
<keyword evidence="4" id="KW-0449">Lipoprotein</keyword>